<dbReference type="EMBL" id="QXGJ01000009">
    <property type="protein sequence ID" value="RSX50261.1"/>
    <property type="molecule type" value="Genomic_DNA"/>
</dbReference>
<sequence>MTTIHHMPTGPRPLNQLAAEVIGYITAYWQECSNGHNYLAINHDGRTARDMAYDYMTERYEDYLSTIDDEQGEGTLDELASQSPVPVDGGAAPIEQAMAAFDAMFDHLWPVAK</sequence>
<dbReference type="AlphaFoldDB" id="A0A430FBS8"/>
<proteinExistence type="predicted"/>
<evidence type="ECO:0000313" key="2">
    <source>
        <dbReference type="Proteomes" id="UP000288607"/>
    </source>
</evidence>
<dbReference type="RefSeq" id="WP_126030607.1">
    <property type="nucleotide sequence ID" value="NZ_QXGJ01000009.1"/>
</dbReference>
<evidence type="ECO:0000313" key="1">
    <source>
        <dbReference type="EMBL" id="RSX50261.1"/>
    </source>
</evidence>
<protein>
    <submittedName>
        <fullName evidence="1">Uncharacterized protein</fullName>
    </submittedName>
</protein>
<organism evidence="1 2">
    <name type="scientific">Bifidobacterium callimiconis</name>
    <dbReference type="NCBI Taxonomy" id="2306973"/>
    <lineage>
        <taxon>Bacteria</taxon>
        <taxon>Bacillati</taxon>
        <taxon>Actinomycetota</taxon>
        <taxon>Actinomycetes</taxon>
        <taxon>Bifidobacteriales</taxon>
        <taxon>Bifidobacteriaceae</taxon>
        <taxon>Bifidobacterium</taxon>
    </lineage>
</organism>
<reference evidence="1 2" key="1">
    <citation type="submission" date="2018-09" db="EMBL/GenBank/DDBJ databases">
        <title>Characterization of the phylogenetic diversity of five novel species belonging to the genus Bifidobacterium.</title>
        <authorList>
            <person name="Lugli G.A."/>
            <person name="Duranti S."/>
            <person name="Milani C."/>
        </authorList>
    </citation>
    <scope>NUCLEOTIDE SEQUENCE [LARGE SCALE GENOMIC DNA]</scope>
    <source>
        <strain evidence="1 2">2028B</strain>
    </source>
</reference>
<comment type="caution">
    <text evidence="1">The sequence shown here is derived from an EMBL/GenBank/DDBJ whole genome shotgun (WGS) entry which is preliminary data.</text>
</comment>
<gene>
    <name evidence="1" type="ORF">D2E23_1809</name>
</gene>
<dbReference type="Proteomes" id="UP000288607">
    <property type="component" value="Unassembled WGS sequence"/>
</dbReference>
<accession>A0A430FBS8</accession>
<keyword evidence="2" id="KW-1185">Reference proteome</keyword>
<name>A0A430FBS8_9BIFI</name>
<dbReference type="OrthoDB" id="3232999at2"/>